<dbReference type="PROSITE" id="PS00584">
    <property type="entry name" value="PFKB_KINASES_2"/>
    <property type="match status" value="1"/>
</dbReference>
<dbReference type="GO" id="GO:0016301">
    <property type="term" value="F:kinase activity"/>
    <property type="evidence" value="ECO:0007669"/>
    <property type="project" value="UniProtKB-KW"/>
</dbReference>
<evidence type="ECO:0000256" key="1">
    <source>
        <dbReference type="ARBA" id="ARBA00010688"/>
    </source>
</evidence>
<accession>A0AB39UJL2</accession>
<dbReference type="Gene3D" id="3.40.1190.20">
    <property type="match status" value="1"/>
</dbReference>
<evidence type="ECO:0000313" key="6">
    <source>
        <dbReference type="EMBL" id="XDS46138.1"/>
    </source>
</evidence>
<dbReference type="AlphaFoldDB" id="A0AB39UJL2"/>
<dbReference type="EMBL" id="CP129675">
    <property type="protein sequence ID" value="XDS46138.1"/>
    <property type="molecule type" value="Genomic_DNA"/>
</dbReference>
<feature type="domain" description="Carbohydrate kinase PfkB" evidence="5">
    <location>
        <begin position="9"/>
        <end position="286"/>
    </location>
</feature>
<dbReference type="RefSeq" id="WP_369341278.1">
    <property type="nucleotide sequence ID" value="NZ_CP129675.1"/>
</dbReference>
<dbReference type="InterPro" id="IPR011611">
    <property type="entry name" value="PfkB_dom"/>
</dbReference>
<evidence type="ECO:0000256" key="3">
    <source>
        <dbReference type="ARBA" id="ARBA00022777"/>
    </source>
</evidence>
<gene>
    <name evidence="8" type="ORF">QN062_07890</name>
    <name evidence="7" type="ORF">QN216_02085</name>
    <name evidence="6" type="ORF">QN217_08365</name>
</gene>
<dbReference type="PANTHER" id="PTHR10584:SF166">
    <property type="entry name" value="RIBOKINASE"/>
    <property type="match status" value="1"/>
</dbReference>
<dbReference type="EMBL" id="CP129682">
    <property type="protein sequence ID" value="XDS49081.1"/>
    <property type="molecule type" value="Genomic_DNA"/>
</dbReference>
<proteinExistence type="inferred from homology"/>
<dbReference type="InterPro" id="IPR029056">
    <property type="entry name" value="Ribokinase-like"/>
</dbReference>
<dbReference type="PRINTS" id="PR00990">
    <property type="entry name" value="RIBOKINASE"/>
</dbReference>
<dbReference type="EMBL" id="CP129683">
    <property type="protein sequence ID" value="XDS50306.1"/>
    <property type="molecule type" value="Genomic_DNA"/>
</dbReference>
<keyword evidence="3 4" id="KW-0418">Kinase</keyword>
<dbReference type="GO" id="GO:0006796">
    <property type="term" value="P:phosphate-containing compound metabolic process"/>
    <property type="evidence" value="ECO:0007669"/>
    <property type="project" value="UniProtKB-ARBA"/>
</dbReference>
<dbReference type="PROSITE" id="PS00583">
    <property type="entry name" value="PFKB_KINASES_1"/>
    <property type="match status" value="1"/>
</dbReference>
<reference evidence="7" key="1">
    <citation type="submission" date="2023-07" db="EMBL/GenBank/DDBJ databases">
        <title>Bifidobacterium aquikefiriaerophilum sp. nov. and Bifidobacterium eccum sp. nov., isolated from water kefir.</title>
        <authorList>
            <person name="Breselge S."/>
            <person name="Bellassi P."/>
            <person name="Barcenilla C."/>
            <person name="Alvarez-Ordonez A."/>
            <person name="Morelli L."/>
            <person name="Cotter P.D."/>
        </authorList>
    </citation>
    <scope>NUCLEOTIDE SEQUENCE</scope>
    <source>
        <strain evidence="8">WK012_4_13</strain>
        <strain evidence="7">WK013_4_14</strain>
        <strain evidence="6">WK048_4_13</strain>
    </source>
</reference>
<dbReference type="InterPro" id="IPR002139">
    <property type="entry name" value="Ribo/fructo_kinase"/>
</dbReference>
<evidence type="ECO:0000313" key="7">
    <source>
        <dbReference type="EMBL" id="XDS49081.1"/>
    </source>
</evidence>
<dbReference type="SUPFAM" id="SSF53613">
    <property type="entry name" value="Ribokinase-like"/>
    <property type="match status" value="1"/>
</dbReference>
<sequence length="332" mass="35493">MMDSTSVDVLVTGDVYSDLIFSGVKIPRQGTETFAQNFTISPGGAANRAVASARIGADTALLSAMGDDPIGSIVRQMLSTENNLDMTQTRCLTGVTNPVSAAITNGSDRSFVTFHTDNPQPVWNPVRSVRTVMLPAEEEVPDWAHRLHEDGTTLFASVGWDPTGEWSDSLLQRLRSFDVLMLNDAEAKGYSHRDDLNEALEIFSEVVPTTVITLGSGGAMAASADGRSAIPGIAVDAKDPTGAGDIFSAAFMAGTAWNWPIDDCLQLASACAAYSVTQPGGAVSAPRRDQLSEFLDAHHCNDEDWSRLLSWADSRDRPLDLSPDNSSSPNNN</sequence>
<evidence type="ECO:0000256" key="2">
    <source>
        <dbReference type="ARBA" id="ARBA00022679"/>
    </source>
</evidence>
<dbReference type="PANTHER" id="PTHR10584">
    <property type="entry name" value="SUGAR KINASE"/>
    <property type="match status" value="1"/>
</dbReference>
<name>A0AB39UJL2_9BIFI</name>
<dbReference type="KEGG" id="bfk:QN062_07890"/>
<protein>
    <submittedName>
        <fullName evidence="7">PfkB family carbohydrate kinase</fullName>
    </submittedName>
</protein>
<keyword evidence="2 4" id="KW-0808">Transferase</keyword>
<evidence type="ECO:0000313" key="8">
    <source>
        <dbReference type="EMBL" id="XDS50306.1"/>
    </source>
</evidence>
<evidence type="ECO:0000259" key="5">
    <source>
        <dbReference type="Pfam" id="PF00294"/>
    </source>
</evidence>
<evidence type="ECO:0000256" key="4">
    <source>
        <dbReference type="RuleBase" id="RU003704"/>
    </source>
</evidence>
<comment type="similarity">
    <text evidence="1 4">Belongs to the carbohydrate kinase PfkB family.</text>
</comment>
<dbReference type="Pfam" id="PF00294">
    <property type="entry name" value="PfkB"/>
    <property type="match status" value="1"/>
</dbReference>
<dbReference type="InterPro" id="IPR002173">
    <property type="entry name" value="Carboh/pur_kinase_PfkB_CS"/>
</dbReference>
<organism evidence="7">
    <name type="scientific">Bifidobacterium fermentum</name>
    <dbReference type="NCBI Taxonomy" id="3059035"/>
    <lineage>
        <taxon>Bacteria</taxon>
        <taxon>Bacillati</taxon>
        <taxon>Actinomycetota</taxon>
        <taxon>Actinomycetes</taxon>
        <taxon>Bifidobacteriales</taxon>
        <taxon>Bifidobacteriaceae</taxon>
        <taxon>Bifidobacterium</taxon>
    </lineage>
</organism>